<reference evidence="2 3" key="1">
    <citation type="submission" date="2015-09" db="EMBL/GenBank/DDBJ databases">
        <authorList>
            <consortium name="Pathogen Informatics"/>
        </authorList>
    </citation>
    <scope>NUCLEOTIDE SEQUENCE [LARGE SCALE GENOMIC DNA]</scope>
    <source>
        <strain evidence="2 3">2789STDY5834966</strain>
    </source>
</reference>
<keyword evidence="1" id="KW-0472">Membrane</keyword>
<accession>A0A173S4P3</accession>
<feature type="transmembrane region" description="Helical" evidence="1">
    <location>
        <begin position="442"/>
        <end position="461"/>
    </location>
</feature>
<dbReference type="OrthoDB" id="1995137at2"/>
<gene>
    <name evidence="2" type="ORF">ERS852578_00637</name>
</gene>
<sequence>MNKGKNKGKIQKSRQNAKGREAGSFLGKAFDSYHKFLSNKVINFVINMILAIGTVLPFMMKMCNKVAFTYEVNDDAAIVQILDGSYTGTPDGHAIFIKYPLSWIIAKLYELNPKLPFTVPSDNGTNWYVTAIVLLEVFALTAVLFRILNYFRCNRILICFFYTLAFVYVWMPCFFHLTFSTVAAFLGCMSLLFTGFAKKEELWRPWNLLCLGILGISAYCMRKQCFYMVIPFLLIEIWYKYRMDFFRSVKPWFIFGVCGVLGAGILFLNTQMYGSMGWKNYFIYNHARAYMQDYTGMPDYEENEDFYQSIGVSENAQKVFKSYSYCLYDDFSTETIEKIYNYQKTQEPQLSLEQKAENAKEKAYRYCVKKKQTGEFLKFSGFYVWFLIVPLTAVTLLFKWKNGFLRWVSTFLYGGTCAFLIYIEWIYLAMNGRFPQRVEESIRLLMLSVGFMIVCHLLSFWKDTSFIRISVVIQCILLAVILHMGVNGSDRIQAIQGIQAGREAGSGQKAEIAAYCGKHKENYYILDTQSFGKPSGVKDDLHQGNWYMSGSWTAYSPLYEEKLAKDGISNLGTGFLLKKNVYIITKGKKNILNLLGQEDTEHLTYKAVDEIEASGNLFFAVYKVSRSVK</sequence>
<organism evidence="2 3">
    <name type="scientific">Anaerobutyricum hallii</name>
    <dbReference type="NCBI Taxonomy" id="39488"/>
    <lineage>
        <taxon>Bacteria</taxon>
        <taxon>Bacillati</taxon>
        <taxon>Bacillota</taxon>
        <taxon>Clostridia</taxon>
        <taxon>Lachnospirales</taxon>
        <taxon>Lachnospiraceae</taxon>
        <taxon>Anaerobutyricum</taxon>
    </lineage>
</organism>
<keyword evidence="1" id="KW-1133">Transmembrane helix</keyword>
<feature type="transmembrane region" description="Helical" evidence="1">
    <location>
        <begin position="251"/>
        <end position="269"/>
    </location>
</feature>
<evidence type="ECO:0000313" key="2">
    <source>
        <dbReference type="EMBL" id="CUM84835.1"/>
    </source>
</evidence>
<evidence type="ECO:0008006" key="4">
    <source>
        <dbReference type="Google" id="ProtNLM"/>
    </source>
</evidence>
<protein>
    <recommendedName>
        <fullName evidence="4">Glycosyltransferase RgtA/B/C/D-like domain-containing protein</fullName>
    </recommendedName>
</protein>
<proteinExistence type="predicted"/>
<feature type="transmembrane region" description="Helical" evidence="1">
    <location>
        <begin position="155"/>
        <end position="171"/>
    </location>
</feature>
<dbReference type="EMBL" id="CYYC01000005">
    <property type="protein sequence ID" value="CUM84835.1"/>
    <property type="molecule type" value="Genomic_DNA"/>
</dbReference>
<feature type="transmembrane region" description="Helical" evidence="1">
    <location>
        <begin position="127"/>
        <end position="148"/>
    </location>
</feature>
<keyword evidence="1" id="KW-0812">Transmembrane</keyword>
<feature type="transmembrane region" description="Helical" evidence="1">
    <location>
        <begin position="41"/>
        <end position="60"/>
    </location>
</feature>
<feature type="transmembrane region" description="Helical" evidence="1">
    <location>
        <begin position="208"/>
        <end position="239"/>
    </location>
</feature>
<dbReference type="RefSeq" id="WP_055182409.1">
    <property type="nucleotide sequence ID" value="NZ_CYYC01000005.1"/>
</dbReference>
<evidence type="ECO:0000313" key="3">
    <source>
        <dbReference type="Proteomes" id="UP000095390"/>
    </source>
</evidence>
<feature type="transmembrane region" description="Helical" evidence="1">
    <location>
        <begin position="379"/>
        <end position="398"/>
    </location>
</feature>
<dbReference type="Proteomes" id="UP000095390">
    <property type="component" value="Unassembled WGS sequence"/>
</dbReference>
<dbReference type="AlphaFoldDB" id="A0A173S4P3"/>
<name>A0A173S4P3_9FIRM</name>
<evidence type="ECO:0000256" key="1">
    <source>
        <dbReference type="SAM" id="Phobius"/>
    </source>
</evidence>
<feature type="transmembrane region" description="Helical" evidence="1">
    <location>
        <begin position="467"/>
        <end position="486"/>
    </location>
</feature>
<feature type="transmembrane region" description="Helical" evidence="1">
    <location>
        <begin position="410"/>
        <end position="430"/>
    </location>
</feature>